<feature type="transmembrane region" description="Helical" evidence="1">
    <location>
        <begin position="6"/>
        <end position="21"/>
    </location>
</feature>
<dbReference type="SUPFAM" id="SSF103473">
    <property type="entry name" value="MFS general substrate transporter"/>
    <property type="match status" value="1"/>
</dbReference>
<dbReference type="GO" id="GO:0016020">
    <property type="term" value="C:membrane"/>
    <property type="evidence" value="ECO:0007669"/>
    <property type="project" value="InterPro"/>
</dbReference>
<dbReference type="PANTHER" id="PTHR23516:SF23">
    <property type="entry name" value="MOLYBDATE-ANION TRANSPORTER"/>
    <property type="match status" value="1"/>
</dbReference>
<evidence type="ECO:0000313" key="2">
    <source>
        <dbReference type="Proteomes" id="UP000887566"/>
    </source>
</evidence>
<feature type="transmembrane region" description="Helical" evidence="1">
    <location>
        <begin position="74"/>
        <end position="91"/>
    </location>
</feature>
<organism evidence="2 3">
    <name type="scientific">Plectus sambesii</name>
    <dbReference type="NCBI Taxonomy" id="2011161"/>
    <lineage>
        <taxon>Eukaryota</taxon>
        <taxon>Metazoa</taxon>
        <taxon>Ecdysozoa</taxon>
        <taxon>Nematoda</taxon>
        <taxon>Chromadorea</taxon>
        <taxon>Plectida</taxon>
        <taxon>Plectina</taxon>
        <taxon>Plectoidea</taxon>
        <taxon>Plectidae</taxon>
        <taxon>Plectus</taxon>
    </lineage>
</organism>
<reference evidence="3" key="1">
    <citation type="submission" date="2022-11" db="UniProtKB">
        <authorList>
            <consortium name="WormBaseParasite"/>
        </authorList>
    </citation>
    <scope>IDENTIFICATION</scope>
</reference>
<accession>A0A914UPE0</accession>
<keyword evidence="1" id="KW-1133">Transmembrane helix</keyword>
<protein>
    <submittedName>
        <fullName evidence="3">Molybdate-anion transporter</fullName>
    </submittedName>
</protein>
<dbReference type="AlphaFoldDB" id="A0A914UPE0"/>
<feature type="transmembrane region" description="Helical" evidence="1">
    <location>
        <begin position="161"/>
        <end position="186"/>
    </location>
</feature>
<dbReference type="InterPro" id="IPR008509">
    <property type="entry name" value="MOT2/MFSD5"/>
</dbReference>
<dbReference type="Proteomes" id="UP000887566">
    <property type="component" value="Unplaced"/>
</dbReference>
<feature type="transmembrane region" description="Helical" evidence="1">
    <location>
        <begin position="41"/>
        <end position="62"/>
    </location>
</feature>
<dbReference type="WBParaSite" id="PSAMB.scaffold1148size35273.g11345.t1">
    <property type="protein sequence ID" value="PSAMB.scaffold1148size35273.g11345.t1"/>
    <property type="gene ID" value="PSAMB.scaffold1148size35273.g11345"/>
</dbReference>
<keyword evidence="1" id="KW-0472">Membrane</keyword>
<keyword evidence="1" id="KW-0812">Transmembrane</keyword>
<feature type="transmembrane region" description="Helical" evidence="1">
    <location>
        <begin position="319"/>
        <end position="337"/>
    </location>
</feature>
<feature type="transmembrane region" description="Helical" evidence="1">
    <location>
        <begin position="192"/>
        <end position="214"/>
    </location>
</feature>
<feature type="transmembrane region" description="Helical" evidence="1">
    <location>
        <begin position="126"/>
        <end position="149"/>
    </location>
</feature>
<feature type="transmembrane region" description="Helical" evidence="1">
    <location>
        <begin position="290"/>
        <end position="307"/>
    </location>
</feature>
<dbReference type="Pfam" id="PF05631">
    <property type="entry name" value="MFS_5"/>
    <property type="match status" value="1"/>
</dbReference>
<feature type="transmembrane region" description="Helical" evidence="1">
    <location>
        <begin position="377"/>
        <end position="396"/>
    </location>
</feature>
<evidence type="ECO:0000256" key="1">
    <source>
        <dbReference type="SAM" id="Phobius"/>
    </source>
</evidence>
<dbReference type="InterPro" id="IPR036259">
    <property type="entry name" value="MFS_trans_sf"/>
</dbReference>
<sequence length="466" mass="51720">MLFIYAFYALCGICAFVYFYTRAKLSSTEDPQFLSFQRSYLIVYLMAVAGDWLQGPHVYALYESYGMTKHQIEILFIAGFGSSMLFGTFVGSVADKYGRKTNCFIYGVLYGGACLTKHFADFNILMIGRLLGGIATSILYSAFESWLVFEHNKRGFNDDLLSTVFSHASLGNSLVAIVAGVGAQYAADMFGFVAPFDVALAILTLMCVVVVFTWPENYGDQKAPVQKSFVDAWHAIKSDRKIFCLGLIQSLFEGSMYTFVLEWTPALTQAQEQSGGADEDGEHRGKIPHGYIFASFMVAIMIGSSLFKILSKQHRPESFMRIVLLTAAVCLYVPIAIPGSAVLVYTAFIVFEVCVGLFWPSMGCMRGTYVPETTRATIMNFFRVPLNLIVVGILLQNLPMEVIFQCCVGFLLLAAVCQHWLFVLAARTNYKATMQTAAMSSMDHFQVDALPQKMPIKDDVEAINAI</sequence>
<feature type="transmembrane region" description="Helical" evidence="1">
    <location>
        <begin position="343"/>
        <end position="365"/>
    </location>
</feature>
<dbReference type="PANTHER" id="PTHR23516">
    <property type="entry name" value="SAM (S-ADENOSYL METHIONINE) TRANSPORTER"/>
    <property type="match status" value="1"/>
</dbReference>
<dbReference type="Gene3D" id="1.20.1250.20">
    <property type="entry name" value="MFS general substrate transporter like domains"/>
    <property type="match status" value="1"/>
</dbReference>
<evidence type="ECO:0000313" key="3">
    <source>
        <dbReference type="WBParaSite" id="PSAMB.scaffold1148size35273.g11345.t1"/>
    </source>
</evidence>
<name>A0A914UPE0_9BILA</name>
<proteinExistence type="predicted"/>
<feature type="transmembrane region" description="Helical" evidence="1">
    <location>
        <begin position="402"/>
        <end position="425"/>
    </location>
</feature>
<dbReference type="GO" id="GO:0015098">
    <property type="term" value="F:molybdate ion transmembrane transporter activity"/>
    <property type="evidence" value="ECO:0007669"/>
    <property type="project" value="InterPro"/>
</dbReference>
<dbReference type="CDD" id="cd17487">
    <property type="entry name" value="MFS_MFSD5_like"/>
    <property type="match status" value="1"/>
</dbReference>
<keyword evidence="2" id="KW-1185">Reference proteome</keyword>